<dbReference type="AlphaFoldDB" id="A0AA41WB10"/>
<name>A0AA41WB10_9BACT</name>
<evidence type="ECO:0000256" key="2">
    <source>
        <dbReference type="SAM" id="SignalP"/>
    </source>
</evidence>
<keyword evidence="1" id="KW-0812">Transmembrane</keyword>
<organism evidence="3 4">
    <name type="scientific">Thermalbibacter longus</name>
    <dbReference type="NCBI Taxonomy" id="2951981"/>
    <lineage>
        <taxon>Bacteria</taxon>
        <taxon>Pseudomonadati</taxon>
        <taxon>Thermomicrobiota</taxon>
        <taxon>Thermomicrobia</taxon>
        <taxon>Thermomicrobiales</taxon>
        <taxon>Thermomicrobiaceae</taxon>
        <taxon>Thermalbibacter</taxon>
    </lineage>
</organism>
<comment type="caution">
    <text evidence="3">The sequence shown here is derived from an EMBL/GenBank/DDBJ whole genome shotgun (WGS) entry which is preliminary data.</text>
</comment>
<reference evidence="3" key="1">
    <citation type="submission" date="2022-06" db="EMBL/GenBank/DDBJ databases">
        <title>CFH 74404 Thermomicrobiaceae sp.</title>
        <authorList>
            <person name="Ming H."/>
            <person name="Li W.-J."/>
            <person name="Zhao Z."/>
        </authorList>
    </citation>
    <scope>NUCLEOTIDE SEQUENCE</scope>
    <source>
        <strain evidence="3">CFH 74404</strain>
    </source>
</reference>
<gene>
    <name evidence="3" type="ORF">NET02_03380</name>
</gene>
<dbReference type="RefSeq" id="WP_284055961.1">
    <property type="nucleotide sequence ID" value="NZ_JAMSLR010000002.1"/>
</dbReference>
<feature type="signal peptide" evidence="2">
    <location>
        <begin position="1"/>
        <end position="22"/>
    </location>
</feature>
<dbReference type="EMBL" id="JAMSLR010000002">
    <property type="protein sequence ID" value="MCM8748177.1"/>
    <property type="molecule type" value="Genomic_DNA"/>
</dbReference>
<evidence type="ECO:0008006" key="5">
    <source>
        <dbReference type="Google" id="ProtNLM"/>
    </source>
</evidence>
<keyword evidence="1" id="KW-1133">Transmembrane helix</keyword>
<evidence type="ECO:0000256" key="1">
    <source>
        <dbReference type="SAM" id="Phobius"/>
    </source>
</evidence>
<sequence length="340" mass="37057">MRAIRLTAVLLLMVTGLGSSVAASEEPRRIAGYGYWSLRELGATRLEWRDPRPGRYTLARYTLADASQGSGRTIVVWLHYRIVLAPDTAPGELQLWDMANEWSATLVRVRVHRADDGNVFLTWNTLDLYDGVRVGTALGTALELVVRNAVPFQWPRLGENTLQLGIDMTPGVRVSRLVVEDDSGIQVARRGPPQLSLELGLPRGPLAVREDVTLRFRVRNTGSEPARDAVVRVDDPTGAFAVAGAPAWQAPVVEHMATGAFHLHLLKAGTFPVAVEAAARGGGGERLELRVTVGPAEGTRAVRWQWWALAAGAGLVLIGLLAGWWERRRGPLRTAAGPQR</sequence>
<keyword evidence="2" id="KW-0732">Signal</keyword>
<dbReference type="Proteomes" id="UP001165306">
    <property type="component" value="Unassembled WGS sequence"/>
</dbReference>
<feature type="chain" id="PRO_5041356700" description="DUF916 domain-containing protein" evidence="2">
    <location>
        <begin position="23"/>
        <end position="340"/>
    </location>
</feature>
<accession>A0AA41WB10</accession>
<evidence type="ECO:0000313" key="3">
    <source>
        <dbReference type="EMBL" id="MCM8748177.1"/>
    </source>
</evidence>
<evidence type="ECO:0000313" key="4">
    <source>
        <dbReference type="Proteomes" id="UP001165306"/>
    </source>
</evidence>
<protein>
    <recommendedName>
        <fullName evidence="5">DUF916 domain-containing protein</fullName>
    </recommendedName>
</protein>
<keyword evidence="4" id="KW-1185">Reference proteome</keyword>
<proteinExistence type="predicted"/>
<keyword evidence="1" id="KW-0472">Membrane</keyword>
<feature type="transmembrane region" description="Helical" evidence="1">
    <location>
        <begin position="304"/>
        <end position="325"/>
    </location>
</feature>